<organism evidence="2 3">
    <name type="scientific">Pieris macdunnoughi</name>
    <dbReference type="NCBI Taxonomy" id="345717"/>
    <lineage>
        <taxon>Eukaryota</taxon>
        <taxon>Metazoa</taxon>
        <taxon>Ecdysozoa</taxon>
        <taxon>Arthropoda</taxon>
        <taxon>Hexapoda</taxon>
        <taxon>Insecta</taxon>
        <taxon>Pterygota</taxon>
        <taxon>Neoptera</taxon>
        <taxon>Endopterygota</taxon>
        <taxon>Lepidoptera</taxon>
        <taxon>Glossata</taxon>
        <taxon>Ditrysia</taxon>
        <taxon>Papilionoidea</taxon>
        <taxon>Pieridae</taxon>
        <taxon>Pierinae</taxon>
        <taxon>Pieris</taxon>
    </lineage>
</organism>
<dbReference type="Proteomes" id="UP000663880">
    <property type="component" value="Unassembled WGS sequence"/>
</dbReference>
<keyword evidence="3" id="KW-1185">Reference proteome</keyword>
<gene>
    <name evidence="2" type="ORF">PMACD_LOCUS1236</name>
</gene>
<feature type="signal peptide" evidence="1">
    <location>
        <begin position="1"/>
        <end position="21"/>
    </location>
</feature>
<dbReference type="EMBL" id="CAJOBZ010000002">
    <property type="protein sequence ID" value="CAF4759795.1"/>
    <property type="molecule type" value="Genomic_DNA"/>
</dbReference>
<reference evidence="2" key="1">
    <citation type="submission" date="2021-02" db="EMBL/GenBank/DDBJ databases">
        <authorList>
            <person name="Steward A R."/>
        </authorList>
    </citation>
    <scope>NUCLEOTIDE SEQUENCE</scope>
</reference>
<keyword evidence="1" id="KW-0732">Signal</keyword>
<dbReference type="AlphaFoldDB" id="A0A821M160"/>
<comment type="caution">
    <text evidence="2">The sequence shown here is derived from an EMBL/GenBank/DDBJ whole genome shotgun (WGS) entry which is preliminary data.</text>
</comment>
<accession>A0A821M160</accession>
<proteinExistence type="predicted"/>
<name>A0A821M160_9NEOP</name>
<evidence type="ECO:0000256" key="1">
    <source>
        <dbReference type="SAM" id="SignalP"/>
    </source>
</evidence>
<protein>
    <submittedName>
        <fullName evidence="2">Uncharacterized protein</fullName>
    </submittedName>
</protein>
<sequence length="99" mass="10963">MHFKFYLFFAVSVICMYNVKAMPRDSSVLKTDAVSGIPETNLLKDKEPTKESVVTIPGQVLCKYDKGSEEPSEDVVCQEHCLPKGYSYGICVSGKCSCI</sequence>
<feature type="chain" id="PRO_5032794286" evidence="1">
    <location>
        <begin position="22"/>
        <end position="99"/>
    </location>
</feature>
<evidence type="ECO:0000313" key="2">
    <source>
        <dbReference type="EMBL" id="CAF4759795.1"/>
    </source>
</evidence>
<evidence type="ECO:0000313" key="3">
    <source>
        <dbReference type="Proteomes" id="UP000663880"/>
    </source>
</evidence>
<dbReference type="OrthoDB" id="7416635at2759"/>